<dbReference type="PANTHER" id="PTHR46162:SF20">
    <property type="entry name" value="UBIQUITIN CARBOXYL-TERMINAL HYDROLASE 7-LIKE ISOFORM X1"/>
    <property type="match status" value="1"/>
</dbReference>
<dbReference type="CDD" id="cd00121">
    <property type="entry name" value="MATH"/>
    <property type="match status" value="2"/>
</dbReference>
<feature type="domain" description="MATH" evidence="1">
    <location>
        <begin position="160"/>
        <end position="210"/>
    </location>
</feature>
<dbReference type="InterPro" id="IPR008974">
    <property type="entry name" value="TRAF-like"/>
</dbReference>
<dbReference type="Pfam" id="PF22486">
    <property type="entry name" value="MATH_2"/>
    <property type="match status" value="2"/>
</dbReference>
<evidence type="ECO:0000313" key="3">
    <source>
        <dbReference type="Proteomes" id="UP000030748"/>
    </source>
</evidence>
<feature type="non-terminal residue" evidence="2">
    <location>
        <position position="269"/>
    </location>
</feature>
<sequence length="269" mass="30252">MAVNPAIDEAPPAHLLVKIESFSLLGTCGIDEYETREFVAGDYKLTLIIYFNGNNCEYVYVSLAMADTSSLPANREVNVVFNIFLYNQISGNYLSSPGRTRCFLETKSEWGISKFISKKILSDPSNGYLVNDNIVFGAEVFVVKKDAIIECVSLNNINIHYKHDFKISDFSKLNERFFSEQFIAGGQKWKIILDPKGSGTGTDIHVSIFLNHLATSYWFSASINSWGWPTCIELATNNDPNKGFIFNDCCLLSIDIHVQLLQTQLIKKN</sequence>
<keyword evidence="3" id="KW-1185">Reference proteome</keyword>
<dbReference type="PANTHER" id="PTHR46162">
    <property type="entry name" value="TRAF-LIKE FAMILY PROTEIN"/>
    <property type="match status" value="1"/>
</dbReference>
<dbReference type="SUPFAM" id="SSF49599">
    <property type="entry name" value="TRAF domain-like"/>
    <property type="match status" value="2"/>
</dbReference>
<protein>
    <recommendedName>
        <fullName evidence="1">MATH domain-containing protein</fullName>
    </recommendedName>
</protein>
<dbReference type="Proteomes" id="UP000030748">
    <property type="component" value="Unassembled WGS sequence"/>
</dbReference>
<gene>
    <name evidence="2" type="ORF">MIMGU_mgv1a018641mg</name>
</gene>
<accession>A0A022QGE8</accession>
<dbReference type="AlphaFoldDB" id="A0A022QGE8"/>
<name>A0A022QGE8_ERYGU</name>
<organism evidence="2 3">
    <name type="scientific">Erythranthe guttata</name>
    <name type="common">Yellow monkey flower</name>
    <name type="synonym">Mimulus guttatus</name>
    <dbReference type="NCBI Taxonomy" id="4155"/>
    <lineage>
        <taxon>Eukaryota</taxon>
        <taxon>Viridiplantae</taxon>
        <taxon>Streptophyta</taxon>
        <taxon>Embryophyta</taxon>
        <taxon>Tracheophyta</taxon>
        <taxon>Spermatophyta</taxon>
        <taxon>Magnoliopsida</taxon>
        <taxon>eudicotyledons</taxon>
        <taxon>Gunneridae</taxon>
        <taxon>Pentapetalae</taxon>
        <taxon>asterids</taxon>
        <taxon>lamiids</taxon>
        <taxon>Lamiales</taxon>
        <taxon>Phrymaceae</taxon>
        <taxon>Erythranthe</taxon>
    </lineage>
</organism>
<evidence type="ECO:0000313" key="2">
    <source>
        <dbReference type="EMBL" id="EYU25575.1"/>
    </source>
</evidence>
<reference evidence="2 3" key="1">
    <citation type="journal article" date="2013" name="Proc. Natl. Acad. Sci. U.S.A.">
        <title>Fine-scale variation in meiotic recombination in Mimulus inferred from population shotgun sequencing.</title>
        <authorList>
            <person name="Hellsten U."/>
            <person name="Wright K.M."/>
            <person name="Jenkins J."/>
            <person name="Shu S."/>
            <person name="Yuan Y."/>
            <person name="Wessler S.R."/>
            <person name="Schmutz J."/>
            <person name="Willis J.H."/>
            <person name="Rokhsar D.S."/>
        </authorList>
    </citation>
    <scope>NUCLEOTIDE SEQUENCE [LARGE SCALE GENOMIC DNA]</scope>
    <source>
        <strain evidence="3">cv. DUN x IM62</strain>
    </source>
</reference>
<evidence type="ECO:0000259" key="1">
    <source>
        <dbReference type="PROSITE" id="PS50144"/>
    </source>
</evidence>
<dbReference type="PROSITE" id="PS50144">
    <property type="entry name" value="MATH"/>
    <property type="match status" value="2"/>
</dbReference>
<dbReference type="EMBL" id="KI632002">
    <property type="protein sequence ID" value="EYU25575.1"/>
    <property type="molecule type" value="Genomic_DNA"/>
</dbReference>
<dbReference type="InterPro" id="IPR002083">
    <property type="entry name" value="MATH/TRAF_dom"/>
</dbReference>
<proteinExistence type="predicted"/>
<dbReference type="Gene3D" id="2.60.210.10">
    <property type="entry name" value="Apoptosis, Tumor Necrosis Factor Receptor Associated Protein 2, Chain A"/>
    <property type="match status" value="3"/>
</dbReference>
<feature type="domain" description="MATH" evidence="1">
    <location>
        <begin position="12"/>
        <end position="140"/>
    </location>
</feature>